<dbReference type="InterPro" id="IPR043151">
    <property type="entry name" value="BAH_sf"/>
</dbReference>
<gene>
    <name evidence="3" type="ORF">SISSUDRAFT_1041346</name>
</gene>
<dbReference type="SUPFAM" id="SSF57903">
    <property type="entry name" value="FYVE/PHD zinc finger"/>
    <property type="match status" value="1"/>
</dbReference>
<sequence>MGPHRTARDSGIDHPPSLKEWTKMKRFKSYTVVALDEERFTFFLGDDVYILPEGQEAHNTPPERLWNAKIKEIRAKGFDSDDVWLQVIWYYSPTELSQRVSAFDPSFCGTNERIFSNQEDIVHALSCDGRTKVSKFDDSDPLQSPISAKSNYYRTTTNLSSSKSRHSGRQLVKPLSSSCICLQPYNPDRHIMHRCSGCERWYHISCIFEAHAPPEDIDWADNSGSMHDERSSGETSTRNEQTLPAFADIGDTDPKTVALALAKCPVTRGMEYGVVGTFSGISAARTMVQRVKSDPEYIFPEDWSALLEVNYFDFDLLVRESWYDCPNCHQPI</sequence>
<dbReference type="STRING" id="1314776.A0A166HH73"/>
<dbReference type="PANTHER" id="PTHR46364">
    <property type="entry name" value="OS08G0421900 PROTEIN"/>
    <property type="match status" value="1"/>
</dbReference>
<evidence type="ECO:0000313" key="4">
    <source>
        <dbReference type="Proteomes" id="UP000076798"/>
    </source>
</evidence>
<dbReference type="InterPro" id="IPR013083">
    <property type="entry name" value="Znf_RING/FYVE/PHD"/>
</dbReference>
<accession>A0A166HH73</accession>
<dbReference type="GO" id="GO:0003682">
    <property type="term" value="F:chromatin binding"/>
    <property type="evidence" value="ECO:0007669"/>
    <property type="project" value="InterPro"/>
</dbReference>
<proteinExistence type="predicted"/>
<dbReference type="AlphaFoldDB" id="A0A166HH73"/>
<dbReference type="Gene3D" id="3.30.40.10">
    <property type="entry name" value="Zinc/RING finger domain, C3HC4 (zinc finger)"/>
    <property type="match status" value="1"/>
</dbReference>
<dbReference type="CDD" id="cd04370">
    <property type="entry name" value="BAH"/>
    <property type="match status" value="1"/>
</dbReference>
<name>A0A166HH73_9AGAM</name>
<dbReference type="InterPro" id="IPR011011">
    <property type="entry name" value="Znf_FYVE_PHD"/>
</dbReference>
<evidence type="ECO:0000313" key="3">
    <source>
        <dbReference type="EMBL" id="KZT42714.1"/>
    </source>
</evidence>
<dbReference type="InterPro" id="IPR001025">
    <property type="entry name" value="BAH_dom"/>
</dbReference>
<protein>
    <recommendedName>
        <fullName evidence="2">BAH domain-containing protein</fullName>
    </recommendedName>
</protein>
<evidence type="ECO:0000259" key="2">
    <source>
        <dbReference type="PROSITE" id="PS51038"/>
    </source>
</evidence>
<feature type="domain" description="BAH" evidence="2">
    <location>
        <begin position="40"/>
        <end position="170"/>
    </location>
</feature>
<reference evidence="3 4" key="1">
    <citation type="journal article" date="2016" name="Mol. Biol. Evol.">
        <title>Comparative Genomics of Early-Diverging Mushroom-Forming Fungi Provides Insights into the Origins of Lignocellulose Decay Capabilities.</title>
        <authorList>
            <person name="Nagy L.G."/>
            <person name="Riley R."/>
            <person name="Tritt A."/>
            <person name="Adam C."/>
            <person name="Daum C."/>
            <person name="Floudas D."/>
            <person name="Sun H."/>
            <person name="Yadav J.S."/>
            <person name="Pangilinan J."/>
            <person name="Larsson K.H."/>
            <person name="Matsuura K."/>
            <person name="Barry K."/>
            <person name="Labutti K."/>
            <person name="Kuo R."/>
            <person name="Ohm R.A."/>
            <person name="Bhattacharya S.S."/>
            <person name="Shirouzu T."/>
            <person name="Yoshinaga Y."/>
            <person name="Martin F.M."/>
            <person name="Grigoriev I.V."/>
            <person name="Hibbett D.S."/>
        </authorList>
    </citation>
    <scope>NUCLEOTIDE SEQUENCE [LARGE SCALE GENOMIC DNA]</scope>
    <source>
        <strain evidence="3 4">HHB10207 ss-3</strain>
    </source>
</reference>
<dbReference type="EMBL" id="KV428012">
    <property type="protein sequence ID" value="KZT42714.1"/>
    <property type="molecule type" value="Genomic_DNA"/>
</dbReference>
<dbReference type="OrthoDB" id="10259622at2759"/>
<keyword evidence="4" id="KW-1185">Reference proteome</keyword>
<feature type="region of interest" description="Disordered" evidence="1">
    <location>
        <begin position="219"/>
        <end position="241"/>
    </location>
</feature>
<dbReference type="Proteomes" id="UP000076798">
    <property type="component" value="Unassembled WGS sequence"/>
</dbReference>
<evidence type="ECO:0000256" key="1">
    <source>
        <dbReference type="SAM" id="MobiDB-lite"/>
    </source>
</evidence>
<dbReference type="Gene3D" id="2.30.30.490">
    <property type="match status" value="1"/>
</dbReference>
<organism evidence="3 4">
    <name type="scientific">Sistotremastrum suecicum HHB10207 ss-3</name>
    <dbReference type="NCBI Taxonomy" id="1314776"/>
    <lineage>
        <taxon>Eukaryota</taxon>
        <taxon>Fungi</taxon>
        <taxon>Dikarya</taxon>
        <taxon>Basidiomycota</taxon>
        <taxon>Agaricomycotina</taxon>
        <taxon>Agaricomycetes</taxon>
        <taxon>Sistotremastrales</taxon>
        <taxon>Sistotremastraceae</taxon>
        <taxon>Sistotremastrum</taxon>
    </lineage>
</organism>
<dbReference type="PROSITE" id="PS51038">
    <property type="entry name" value="BAH"/>
    <property type="match status" value="1"/>
</dbReference>